<dbReference type="AlphaFoldDB" id="A0A517T5Z2"/>
<dbReference type="Pfam" id="PF13185">
    <property type="entry name" value="GAF_2"/>
    <property type="match status" value="1"/>
</dbReference>
<evidence type="ECO:0000259" key="1">
    <source>
        <dbReference type="Pfam" id="PF13185"/>
    </source>
</evidence>
<proteinExistence type="predicted"/>
<evidence type="ECO:0000313" key="3">
    <source>
        <dbReference type="Proteomes" id="UP000319976"/>
    </source>
</evidence>
<sequence>METFVKATEIWMPNRDYSALELVTGNYGPLDDFRIASEQSRFFYDEGLPGRAWAARHPIVLKDLQNSYFQRKEEALAAGITAGIAVPIFAGQCLQGVIVMLCGDSGDKDTSGAIEVWSCDTTDSYDLSLMDGYFGKLERFELLSKHILFRKGTGLPGLVWERGLPVILEDLGSSHRFIRSEGAVEAGITTGLGIPLYFDRDEIFVLCFLTARGTPIVRQMEIWMPDENNNSLHFDSGHSDVGKDLAAEYSSTVIDKGEGALGKAFLHGVPSFHFESGDDPLDLSSLLVIPVLKNGWCKSVVALYL</sequence>
<dbReference type="Gene3D" id="3.30.450.40">
    <property type="match status" value="2"/>
</dbReference>
<keyword evidence="3" id="KW-1185">Reference proteome</keyword>
<feature type="domain" description="GAF" evidence="1">
    <location>
        <begin position="31"/>
        <end position="101"/>
    </location>
</feature>
<evidence type="ECO:0000313" key="2">
    <source>
        <dbReference type="EMBL" id="QDT63789.1"/>
    </source>
</evidence>
<gene>
    <name evidence="2" type="ORF">V22_10140</name>
</gene>
<protein>
    <recommendedName>
        <fullName evidence="1">GAF domain-containing protein</fullName>
    </recommendedName>
</protein>
<dbReference type="Proteomes" id="UP000319976">
    <property type="component" value="Chromosome"/>
</dbReference>
<organism evidence="2 3">
    <name type="scientific">Calycomorphotria hydatis</name>
    <dbReference type="NCBI Taxonomy" id="2528027"/>
    <lineage>
        <taxon>Bacteria</taxon>
        <taxon>Pseudomonadati</taxon>
        <taxon>Planctomycetota</taxon>
        <taxon>Planctomycetia</taxon>
        <taxon>Planctomycetales</taxon>
        <taxon>Planctomycetaceae</taxon>
        <taxon>Calycomorphotria</taxon>
    </lineage>
</organism>
<reference evidence="2 3" key="1">
    <citation type="submission" date="2019-02" db="EMBL/GenBank/DDBJ databases">
        <title>Deep-cultivation of Planctomycetes and their phenomic and genomic characterization uncovers novel biology.</title>
        <authorList>
            <person name="Wiegand S."/>
            <person name="Jogler M."/>
            <person name="Boedeker C."/>
            <person name="Pinto D."/>
            <person name="Vollmers J."/>
            <person name="Rivas-Marin E."/>
            <person name="Kohn T."/>
            <person name="Peeters S.H."/>
            <person name="Heuer A."/>
            <person name="Rast P."/>
            <person name="Oberbeckmann S."/>
            <person name="Bunk B."/>
            <person name="Jeske O."/>
            <person name="Meyerdierks A."/>
            <person name="Storesund J.E."/>
            <person name="Kallscheuer N."/>
            <person name="Luecker S."/>
            <person name="Lage O.M."/>
            <person name="Pohl T."/>
            <person name="Merkel B.J."/>
            <person name="Hornburger P."/>
            <person name="Mueller R.-W."/>
            <person name="Bruemmer F."/>
            <person name="Labrenz M."/>
            <person name="Spormann A.M."/>
            <person name="Op den Camp H."/>
            <person name="Overmann J."/>
            <person name="Amann R."/>
            <person name="Jetten M.S.M."/>
            <person name="Mascher T."/>
            <person name="Medema M.H."/>
            <person name="Devos D.P."/>
            <person name="Kaster A.-K."/>
            <person name="Ovreas L."/>
            <person name="Rohde M."/>
            <person name="Galperin M.Y."/>
            <person name="Jogler C."/>
        </authorList>
    </citation>
    <scope>NUCLEOTIDE SEQUENCE [LARGE SCALE GENOMIC DNA]</scope>
    <source>
        <strain evidence="2 3">V22</strain>
    </source>
</reference>
<dbReference type="EMBL" id="CP036316">
    <property type="protein sequence ID" value="QDT63789.1"/>
    <property type="molecule type" value="Genomic_DNA"/>
</dbReference>
<dbReference type="KEGG" id="chya:V22_10140"/>
<dbReference type="SUPFAM" id="SSF55781">
    <property type="entry name" value="GAF domain-like"/>
    <property type="match status" value="2"/>
</dbReference>
<dbReference type="InterPro" id="IPR003018">
    <property type="entry name" value="GAF"/>
</dbReference>
<dbReference type="RefSeq" id="WP_231734175.1">
    <property type="nucleotide sequence ID" value="NZ_CP036316.1"/>
</dbReference>
<dbReference type="InterPro" id="IPR029016">
    <property type="entry name" value="GAF-like_dom_sf"/>
</dbReference>
<name>A0A517T5Z2_9PLAN</name>
<accession>A0A517T5Z2</accession>